<dbReference type="PROSITE" id="PS50943">
    <property type="entry name" value="HTH_CROC1"/>
    <property type="match status" value="1"/>
</dbReference>
<dbReference type="InterPro" id="IPR010982">
    <property type="entry name" value="Lambda_DNA-bd_dom_sf"/>
</dbReference>
<protein>
    <submittedName>
        <fullName evidence="2">Helix-turn-helix transcriptional regulator</fullName>
    </submittedName>
</protein>
<sequence length="78" mass="8472">MRLGTPIRDAATLGRLIRQTRKQQGLTLETLAGLCGLSVRFLSELENGRETCSLVRVLLVLDALGIELTAEPPETAQP</sequence>
<reference evidence="2 3" key="1">
    <citation type="journal article" date="2021" name="Front. Microbiol.">
        <title>Aerobic Denitrification and Heterotrophic Sulfur Oxidation in the Genus Halomonas Revealed by Six Novel Species Characterizations and Genome-Based Analysis.</title>
        <authorList>
            <person name="Wang L."/>
            <person name="Shao Z."/>
        </authorList>
    </citation>
    <scope>NUCLEOTIDE SEQUENCE [LARGE SCALE GENOMIC DNA]</scope>
    <source>
        <strain evidence="2 3">MCCC 1A11081</strain>
    </source>
</reference>
<accession>A0ABS9A091</accession>
<dbReference type="Proteomes" id="UP001320168">
    <property type="component" value="Unassembled WGS sequence"/>
</dbReference>
<evidence type="ECO:0000313" key="3">
    <source>
        <dbReference type="Proteomes" id="UP001320168"/>
    </source>
</evidence>
<name>A0ABS9A091_9GAMM</name>
<organism evidence="2 3">
    <name type="scientific">Billgrantia ethanolica</name>
    <dbReference type="NCBI Taxonomy" id="2733486"/>
    <lineage>
        <taxon>Bacteria</taxon>
        <taxon>Pseudomonadati</taxon>
        <taxon>Pseudomonadota</taxon>
        <taxon>Gammaproteobacteria</taxon>
        <taxon>Oceanospirillales</taxon>
        <taxon>Halomonadaceae</taxon>
        <taxon>Billgrantia</taxon>
    </lineage>
</organism>
<comment type="caution">
    <text evidence="2">The sequence shown here is derived from an EMBL/GenBank/DDBJ whole genome shotgun (WGS) entry which is preliminary data.</text>
</comment>
<dbReference type="SMART" id="SM00530">
    <property type="entry name" value="HTH_XRE"/>
    <property type="match status" value="1"/>
</dbReference>
<proteinExistence type="predicted"/>
<evidence type="ECO:0000313" key="2">
    <source>
        <dbReference type="EMBL" id="MCE8002196.1"/>
    </source>
</evidence>
<dbReference type="CDD" id="cd00093">
    <property type="entry name" value="HTH_XRE"/>
    <property type="match status" value="1"/>
</dbReference>
<keyword evidence="3" id="KW-1185">Reference proteome</keyword>
<dbReference type="RefSeq" id="WP_234268990.1">
    <property type="nucleotide sequence ID" value="NZ_JABFTX010000001.1"/>
</dbReference>
<dbReference type="Gene3D" id="1.10.260.40">
    <property type="entry name" value="lambda repressor-like DNA-binding domains"/>
    <property type="match status" value="1"/>
</dbReference>
<dbReference type="EMBL" id="JABFTX010000001">
    <property type="protein sequence ID" value="MCE8002196.1"/>
    <property type="molecule type" value="Genomic_DNA"/>
</dbReference>
<dbReference type="SUPFAM" id="SSF47413">
    <property type="entry name" value="lambda repressor-like DNA-binding domains"/>
    <property type="match status" value="1"/>
</dbReference>
<gene>
    <name evidence="2" type="ORF">HOP53_05030</name>
</gene>
<feature type="domain" description="HTH cro/C1-type" evidence="1">
    <location>
        <begin position="17"/>
        <end position="71"/>
    </location>
</feature>
<evidence type="ECO:0000259" key="1">
    <source>
        <dbReference type="PROSITE" id="PS50943"/>
    </source>
</evidence>
<dbReference type="InterPro" id="IPR001387">
    <property type="entry name" value="Cro/C1-type_HTH"/>
</dbReference>
<dbReference type="Pfam" id="PF13560">
    <property type="entry name" value="HTH_31"/>
    <property type="match status" value="1"/>
</dbReference>